<feature type="compositionally biased region" description="Basic and acidic residues" evidence="1">
    <location>
        <begin position="57"/>
        <end position="74"/>
    </location>
</feature>
<accession>A0ABM8WYS7</accession>
<gene>
    <name evidence="2" type="ORF">LMG32289_02660</name>
</gene>
<evidence type="ECO:0000313" key="2">
    <source>
        <dbReference type="EMBL" id="CAG9172715.1"/>
    </source>
</evidence>
<comment type="caution">
    <text evidence="2">The sequence shown here is derived from an EMBL/GenBank/DDBJ whole genome shotgun (WGS) entry which is preliminary data.</text>
</comment>
<organism evidence="2 3">
    <name type="scientific">Cupriavidus pampae</name>
    <dbReference type="NCBI Taxonomy" id="659251"/>
    <lineage>
        <taxon>Bacteria</taxon>
        <taxon>Pseudomonadati</taxon>
        <taxon>Pseudomonadota</taxon>
        <taxon>Betaproteobacteria</taxon>
        <taxon>Burkholderiales</taxon>
        <taxon>Burkholderiaceae</taxon>
        <taxon>Cupriavidus</taxon>
    </lineage>
</organism>
<feature type="compositionally biased region" description="Low complexity" evidence="1">
    <location>
        <begin position="33"/>
        <end position="47"/>
    </location>
</feature>
<sequence>MTQIGSITPAALPRFPAEPTTKPTNDAGKPADDANAAATASGETQADGSPVVTAPSDTDKASDDKSKTSESVKALKEQIERMQKQLTELREHLQAVQSEHTDEREKAMLTGALETQLAMLQSAVMVATMKLAEAIANESGKILDSTGGKLPART</sequence>
<dbReference type="EMBL" id="CAJZAG010000005">
    <property type="protein sequence ID" value="CAG9172715.1"/>
    <property type="molecule type" value="Genomic_DNA"/>
</dbReference>
<dbReference type="Proteomes" id="UP000706525">
    <property type="component" value="Unassembled WGS sequence"/>
</dbReference>
<evidence type="ECO:0008006" key="4">
    <source>
        <dbReference type="Google" id="ProtNLM"/>
    </source>
</evidence>
<evidence type="ECO:0000256" key="1">
    <source>
        <dbReference type="SAM" id="MobiDB-lite"/>
    </source>
</evidence>
<feature type="region of interest" description="Disordered" evidence="1">
    <location>
        <begin position="1"/>
        <end position="74"/>
    </location>
</feature>
<reference evidence="2 3" key="1">
    <citation type="submission" date="2021-08" db="EMBL/GenBank/DDBJ databases">
        <authorList>
            <person name="Peeters C."/>
        </authorList>
    </citation>
    <scope>NUCLEOTIDE SEQUENCE [LARGE SCALE GENOMIC DNA]</scope>
    <source>
        <strain evidence="2 3">LMG 32289</strain>
    </source>
</reference>
<proteinExistence type="predicted"/>
<name>A0ABM8WYS7_9BURK</name>
<dbReference type="RefSeq" id="WP_223988837.1">
    <property type="nucleotide sequence ID" value="NZ_CAJZAG010000005.1"/>
</dbReference>
<protein>
    <recommendedName>
        <fullName evidence="4">Chemotaxis protein</fullName>
    </recommendedName>
</protein>
<keyword evidence="3" id="KW-1185">Reference proteome</keyword>
<evidence type="ECO:0000313" key="3">
    <source>
        <dbReference type="Proteomes" id="UP000706525"/>
    </source>
</evidence>